<dbReference type="OrthoDB" id="5875304at2759"/>
<proteinExistence type="predicted"/>
<dbReference type="PANTHER" id="PTHR21447:SF13">
    <property type="entry name" value="RING-TYPE DOMAIN-CONTAINING PROTEIN"/>
    <property type="match status" value="1"/>
</dbReference>
<dbReference type="HOGENOM" id="CLU_1688373_0_0_1"/>
<reference evidence="1" key="1">
    <citation type="submission" date="2007-07" db="EMBL/GenBank/DDBJ databases">
        <title>PCAP assembly of the Caenorhabditis remanei genome.</title>
        <authorList>
            <consortium name="The Caenorhabditis remanei Sequencing Consortium"/>
            <person name="Wilson R.K."/>
        </authorList>
    </citation>
    <scope>NUCLEOTIDE SEQUENCE [LARGE SCALE GENOMIC DNA]</scope>
    <source>
        <strain evidence="1">PB4641</strain>
    </source>
</reference>
<dbReference type="OMA" id="RCVEDPV"/>
<dbReference type="GO" id="GO:0045087">
    <property type="term" value="P:innate immune response"/>
    <property type="evidence" value="ECO:0007669"/>
    <property type="project" value="TreeGrafter"/>
</dbReference>
<sequence length="156" mass="17693">MTIPLRGQTGEYEGKRETPYFLKTDTVKKIKESVCLSLGKDASRPAKEVRNAKSDGFTLQNLKNELKHLGLTETFTEIQDYAKDVYVDVYAVKKKYNLRTCDLFDAIEQCQLICVLNRSEKLKKFVHNQRGCERVPGLNCADCAEKDCVETTCAVS</sequence>
<dbReference type="AlphaFoldDB" id="E3MNT6"/>
<dbReference type="GO" id="GO:0045121">
    <property type="term" value="C:membrane raft"/>
    <property type="evidence" value="ECO:0007669"/>
    <property type="project" value="TreeGrafter"/>
</dbReference>
<keyword evidence="2" id="KW-1185">Reference proteome</keyword>
<name>E3MNT6_CAERE</name>
<dbReference type="InParanoid" id="E3MNT6"/>
<protein>
    <submittedName>
        <fullName evidence="1">Uncharacterized protein</fullName>
    </submittedName>
</protein>
<dbReference type="EMBL" id="DS268461">
    <property type="protein sequence ID" value="EFP06225.1"/>
    <property type="molecule type" value="Genomic_DNA"/>
</dbReference>
<organism evidence="2">
    <name type="scientific">Caenorhabditis remanei</name>
    <name type="common">Caenorhabditis vulgaris</name>
    <dbReference type="NCBI Taxonomy" id="31234"/>
    <lineage>
        <taxon>Eukaryota</taxon>
        <taxon>Metazoa</taxon>
        <taxon>Ecdysozoa</taxon>
        <taxon>Nematoda</taxon>
        <taxon>Chromadorea</taxon>
        <taxon>Rhabditida</taxon>
        <taxon>Rhabditina</taxon>
        <taxon>Rhabditomorpha</taxon>
        <taxon>Rhabditoidea</taxon>
        <taxon>Rhabditidae</taxon>
        <taxon>Peloderinae</taxon>
        <taxon>Caenorhabditis</taxon>
    </lineage>
</organism>
<dbReference type="Proteomes" id="UP000008281">
    <property type="component" value="Unassembled WGS sequence"/>
</dbReference>
<gene>
    <name evidence="1" type="ORF">CRE_06731</name>
</gene>
<accession>E3MNT6</accession>
<dbReference type="PANTHER" id="PTHR21447">
    <property type="entry name" value="RING-TYPE DOMAIN-CONTAINING PROTEIN-RELATED"/>
    <property type="match status" value="1"/>
</dbReference>
<evidence type="ECO:0000313" key="1">
    <source>
        <dbReference type="EMBL" id="EFP06225.1"/>
    </source>
</evidence>
<evidence type="ECO:0000313" key="2">
    <source>
        <dbReference type="Proteomes" id="UP000008281"/>
    </source>
</evidence>